<evidence type="ECO:0008006" key="4">
    <source>
        <dbReference type="Google" id="ProtNLM"/>
    </source>
</evidence>
<feature type="chain" id="PRO_5030915844" description="Beta/gamma crystallin 'Greek key' domain-containing protein" evidence="1">
    <location>
        <begin position="29"/>
        <end position="117"/>
    </location>
</feature>
<evidence type="ECO:0000256" key="1">
    <source>
        <dbReference type="SAM" id="SignalP"/>
    </source>
</evidence>
<protein>
    <recommendedName>
        <fullName evidence="4">Beta/gamma crystallin 'Greek key' domain-containing protein</fullName>
    </recommendedName>
</protein>
<gene>
    <name evidence="2" type="ORF">HDA39_002832</name>
</gene>
<dbReference type="RefSeq" id="WP_184795657.1">
    <property type="nucleotide sequence ID" value="NZ_JACHMY010000001.1"/>
</dbReference>
<name>A0A7W9J717_9ACTN</name>
<accession>A0A7W9J717</accession>
<sequence>MKMKMIHAGSTVLVSAGLLLGSPAVAQAGQTSESSTRASDLSVIDPIGFYAVFMAEHPKKESLYLTSTTKFQMICWYQWPGFERRSYGEIKSGKHSGKFGNIDLKWVKDEIVVDRCK</sequence>
<keyword evidence="3" id="KW-1185">Reference proteome</keyword>
<evidence type="ECO:0000313" key="2">
    <source>
        <dbReference type="EMBL" id="MBB5836098.1"/>
    </source>
</evidence>
<evidence type="ECO:0000313" key="3">
    <source>
        <dbReference type="Proteomes" id="UP000549971"/>
    </source>
</evidence>
<organism evidence="2 3">
    <name type="scientific">Kribbella italica</name>
    <dbReference type="NCBI Taxonomy" id="1540520"/>
    <lineage>
        <taxon>Bacteria</taxon>
        <taxon>Bacillati</taxon>
        <taxon>Actinomycetota</taxon>
        <taxon>Actinomycetes</taxon>
        <taxon>Propionibacteriales</taxon>
        <taxon>Kribbellaceae</taxon>
        <taxon>Kribbella</taxon>
    </lineage>
</organism>
<dbReference type="Proteomes" id="UP000549971">
    <property type="component" value="Unassembled WGS sequence"/>
</dbReference>
<comment type="caution">
    <text evidence="2">The sequence shown here is derived from an EMBL/GenBank/DDBJ whole genome shotgun (WGS) entry which is preliminary data.</text>
</comment>
<dbReference type="EMBL" id="JACHMY010000001">
    <property type="protein sequence ID" value="MBB5836098.1"/>
    <property type="molecule type" value="Genomic_DNA"/>
</dbReference>
<proteinExistence type="predicted"/>
<feature type="signal peptide" evidence="1">
    <location>
        <begin position="1"/>
        <end position="28"/>
    </location>
</feature>
<keyword evidence="1" id="KW-0732">Signal</keyword>
<reference evidence="2 3" key="1">
    <citation type="submission" date="2020-08" db="EMBL/GenBank/DDBJ databases">
        <title>Sequencing the genomes of 1000 actinobacteria strains.</title>
        <authorList>
            <person name="Klenk H.-P."/>
        </authorList>
    </citation>
    <scope>NUCLEOTIDE SEQUENCE [LARGE SCALE GENOMIC DNA]</scope>
    <source>
        <strain evidence="2 3">DSM 28967</strain>
    </source>
</reference>
<dbReference type="AlphaFoldDB" id="A0A7W9J717"/>